<evidence type="ECO:0000313" key="2">
    <source>
        <dbReference type="Proteomes" id="UP001216638"/>
    </source>
</evidence>
<gene>
    <name evidence="1" type="ORF">MBRA1_002328</name>
</gene>
<dbReference type="AlphaFoldDB" id="A0AAF0DT26"/>
<evidence type="ECO:0000313" key="1">
    <source>
        <dbReference type="EMBL" id="WFC95675.1"/>
    </source>
</evidence>
<keyword evidence="2" id="KW-1185">Reference proteome</keyword>
<dbReference type="EMBL" id="CP119952">
    <property type="protein sequence ID" value="WFC95675.1"/>
    <property type="molecule type" value="Genomic_DNA"/>
</dbReference>
<organism evidence="1 2">
    <name type="scientific">Malassezia brasiliensis</name>
    <dbReference type="NCBI Taxonomy" id="1821822"/>
    <lineage>
        <taxon>Eukaryota</taxon>
        <taxon>Fungi</taxon>
        <taxon>Dikarya</taxon>
        <taxon>Basidiomycota</taxon>
        <taxon>Ustilaginomycotina</taxon>
        <taxon>Malasseziomycetes</taxon>
        <taxon>Malasseziales</taxon>
        <taxon>Malasseziaceae</taxon>
        <taxon>Malassezia</taxon>
    </lineage>
</organism>
<reference evidence="1" key="1">
    <citation type="submission" date="2023-03" db="EMBL/GenBank/DDBJ databases">
        <title>Mating type loci evolution in Malassezia.</title>
        <authorList>
            <person name="Coelho M.A."/>
        </authorList>
    </citation>
    <scope>NUCLEOTIDE SEQUENCE</scope>
    <source>
        <strain evidence="1">CBS 14135</strain>
    </source>
</reference>
<sequence>MQAAREGRAAASFAALATSHAFVHALTRDVHILTHSFALTWTWLEGQVAQPPSPPIPLRWAYGALLVFERVWVRNQWHQLRTVLAAEPDTQRAFYEATTRALLDTLAPADASDAQLLHAIGGVLGVYLLWAHRAPHTPPVGIDLATLERLRTLPERARTVLDTPPPAASAPPSADVWYAVRALLDPPSQGPVIVPQVPAPPCLVAHTALVPRGERRTRAQAVGSVGAYAPPAPTTPPHTAPADDAVHAIAASLGIPGADDTGGASRHTAASVRALAAAQVAYTDARAGVSRHAPEAPPGSDASDDTALARLAAYLA</sequence>
<proteinExistence type="predicted"/>
<accession>A0AAF0DT26</accession>
<protein>
    <submittedName>
        <fullName evidence="1">Uncharacterized protein</fullName>
    </submittedName>
</protein>
<name>A0AAF0DT26_9BASI</name>
<dbReference type="Proteomes" id="UP001216638">
    <property type="component" value="Chromosome 2"/>
</dbReference>